<reference evidence="1" key="1">
    <citation type="submission" date="2018-11" db="EMBL/GenBank/DDBJ databases">
        <authorList>
            <person name="Alioto T."/>
            <person name="Alioto T."/>
        </authorList>
    </citation>
    <scope>NUCLEOTIDE SEQUENCE</scope>
</reference>
<keyword evidence="2" id="KW-1185">Reference proteome</keyword>
<name>A0A8B6CI95_MYTGA</name>
<protein>
    <submittedName>
        <fullName evidence="1">Uncharacterized protein</fullName>
    </submittedName>
</protein>
<comment type="caution">
    <text evidence="1">The sequence shown here is derived from an EMBL/GenBank/DDBJ whole genome shotgun (WGS) entry which is preliminary data.</text>
</comment>
<organism evidence="1 2">
    <name type="scientific">Mytilus galloprovincialis</name>
    <name type="common">Mediterranean mussel</name>
    <dbReference type="NCBI Taxonomy" id="29158"/>
    <lineage>
        <taxon>Eukaryota</taxon>
        <taxon>Metazoa</taxon>
        <taxon>Spiralia</taxon>
        <taxon>Lophotrochozoa</taxon>
        <taxon>Mollusca</taxon>
        <taxon>Bivalvia</taxon>
        <taxon>Autobranchia</taxon>
        <taxon>Pteriomorphia</taxon>
        <taxon>Mytilida</taxon>
        <taxon>Mytiloidea</taxon>
        <taxon>Mytilidae</taxon>
        <taxon>Mytilinae</taxon>
        <taxon>Mytilus</taxon>
    </lineage>
</organism>
<proteinExistence type="predicted"/>
<evidence type="ECO:0000313" key="1">
    <source>
        <dbReference type="EMBL" id="VDI04529.1"/>
    </source>
</evidence>
<evidence type="ECO:0000313" key="2">
    <source>
        <dbReference type="Proteomes" id="UP000596742"/>
    </source>
</evidence>
<dbReference type="OrthoDB" id="10597122at2759"/>
<accession>A0A8B6CI95</accession>
<dbReference type="EMBL" id="UYJE01001728">
    <property type="protein sequence ID" value="VDI04529.1"/>
    <property type="molecule type" value="Genomic_DNA"/>
</dbReference>
<sequence length="55" mass="6221">GDGHFLCRKNICVMLCCNFESHRCNEVCRMIGLFPGKYTATERSERSESNSEFGG</sequence>
<dbReference type="Proteomes" id="UP000596742">
    <property type="component" value="Unassembled WGS sequence"/>
</dbReference>
<gene>
    <name evidence="1" type="ORF">MGAL_10B018784</name>
</gene>
<dbReference type="AlphaFoldDB" id="A0A8B6CI95"/>
<feature type="non-terminal residue" evidence="1">
    <location>
        <position position="1"/>
    </location>
</feature>